<name>A0A2X3VL00_9STRE</name>
<gene>
    <name evidence="3" type="primary">catE</name>
    <name evidence="3" type="ORF">NCTC12278_00747</name>
</gene>
<dbReference type="GO" id="GO:0018577">
    <property type="term" value="F:catechol 2,3-dioxygenase activity"/>
    <property type="evidence" value="ECO:0007669"/>
    <property type="project" value="UniProtKB-EC"/>
</dbReference>
<dbReference type="EC" id="1.13.11.2" evidence="3"/>
<evidence type="ECO:0000313" key="3">
    <source>
        <dbReference type="EMBL" id="SQF40118.1"/>
    </source>
</evidence>
<dbReference type="CDD" id="cd16359">
    <property type="entry name" value="VOC_BsCatE_like_C"/>
    <property type="match status" value="1"/>
</dbReference>
<protein>
    <submittedName>
        <fullName evidence="3">Glyoxalase</fullName>
        <ecNumber evidence="3">1.13.11.2</ecNumber>
    </submittedName>
</protein>
<organism evidence="3 4">
    <name type="scientific">Streptococcus ferus</name>
    <dbReference type="NCBI Taxonomy" id="1345"/>
    <lineage>
        <taxon>Bacteria</taxon>
        <taxon>Bacillati</taxon>
        <taxon>Bacillota</taxon>
        <taxon>Bacilli</taxon>
        <taxon>Lactobacillales</taxon>
        <taxon>Streptococcaceae</taxon>
        <taxon>Streptococcus</taxon>
    </lineage>
</organism>
<dbReference type="Gene3D" id="3.10.180.10">
    <property type="entry name" value="2,3-Dihydroxybiphenyl 1,2-Dioxygenase, domain 1"/>
    <property type="match status" value="2"/>
</dbReference>
<dbReference type="GO" id="GO:0004462">
    <property type="term" value="F:lactoylglutathione lyase activity"/>
    <property type="evidence" value="ECO:0007669"/>
    <property type="project" value="InterPro"/>
</dbReference>
<dbReference type="PROSITE" id="PS00934">
    <property type="entry name" value="GLYOXALASE_I_1"/>
    <property type="match status" value="1"/>
</dbReference>
<dbReference type="InterPro" id="IPR004360">
    <property type="entry name" value="Glyas_Fos-R_dOase_dom"/>
</dbReference>
<keyword evidence="1" id="KW-0479">Metal-binding</keyword>
<dbReference type="PROSITE" id="PS51819">
    <property type="entry name" value="VOC"/>
    <property type="match status" value="1"/>
</dbReference>
<dbReference type="SUPFAM" id="SSF54593">
    <property type="entry name" value="Glyoxalase/Bleomycin resistance protein/Dihydroxybiphenyl dioxygenase"/>
    <property type="match status" value="2"/>
</dbReference>
<dbReference type="GO" id="GO:0046872">
    <property type="term" value="F:metal ion binding"/>
    <property type="evidence" value="ECO:0007669"/>
    <property type="project" value="UniProtKB-KW"/>
</dbReference>
<keyword evidence="4" id="KW-1185">Reference proteome</keyword>
<evidence type="ECO:0000259" key="2">
    <source>
        <dbReference type="PROSITE" id="PS51819"/>
    </source>
</evidence>
<dbReference type="PANTHER" id="PTHR43279">
    <property type="entry name" value="CATECHOL-2,3-DIOXYGENASE"/>
    <property type="match status" value="1"/>
</dbReference>
<dbReference type="Proteomes" id="UP000249495">
    <property type="component" value="Chromosome 1"/>
</dbReference>
<dbReference type="Pfam" id="PF00903">
    <property type="entry name" value="Glyoxalase"/>
    <property type="match status" value="1"/>
</dbReference>
<sequence length="283" mass="31985">MLYQSDFELGPLALNVNDLELEVDFYQQALGLQLHQRSALTADLGLADEILIHLRQTDDRTSPSDAYGLYHFAIVLPRREDLGTLFRHFLREKIPLVGASDHGYSEAIYLEDPEGNGIEIYRDRPQEDWDIRADGRIVGITEAMDAQAVYDAGHEVKSYRMPRGSRMGHIHLSVASSQKSSHFYQEVLGLADKFSIPSASWLASGHYHHHLAVNEWGGQDLLKRTEKMKGLAYYTLVYKDIFAYQKAIRTAQKLGLEVTFQTNQAAFWDLDGIKTKLLLASSG</sequence>
<dbReference type="EMBL" id="LS483343">
    <property type="protein sequence ID" value="SQF40118.1"/>
    <property type="molecule type" value="Genomic_DNA"/>
</dbReference>
<evidence type="ECO:0000256" key="1">
    <source>
        <dbReference type="ARBA" id="ARBA00022723"/>
    </source>
</evidence>
<dbReference type="AlphaFoldDB" id="A0A2X3VL00"/>
<dbReference type="PANTHER" id="PTHR43279:SF1">
    <property type="entry name" value="CATECHOL-2,3-DIOXYGENASE"/>
    <property type="match status" value="1"/>
</dbReference>
<reference evidence="3 4" key="1">
    <citation type="submission" date="2018-06" db="EMBL/GenBank/DDBJ databases">
        <authorList>
            <consortium name="Pathogen Informatics"/>
            <person name="Doyle S."/>
        </authorList>
    </citation>
    <scope>NUCLEOTIDE SEQUENCE [LARGE SCALE GENOMIC DNA]</scope>
    <source>
        <strain evidence="3 4">NCTC12278</strain>
    </source>
</reference>
<feature type="domain" description="VOC" evidence="2">
    <location>
        <begin position="8"/>
        <end position="123"/>
    </location>
</feature>
<dbReference type="RefSeq" id="WP_018029606.1">
    <property type="nucleotide sequence ID" value="NZ_LS483343.1"/>
</dbReference>
<proteinExistence type="predicted"/>
<dbReference type="InterPro" id="IPR018146">
    <property type="entry name" value="Glyoxalase_1_CS"/>
</dbReference>
<evidence type="ECO:0000313" key="4">
    <source>
        <dbReference type="Proteomes" id="UP000249495"/>
    </source>
</evidence>
<accession>A0A2X3VL00</accession>
<dbReference type="STRING" id="1123303.GCA_000372425_00278"/>
<dbReference type="InterPro" id="IPR037523">
    <property type="entry name" value="VOC_core"/>
</dbReference>
<dbReference type="InterPro" id="IPR029068">
    <property type="entry name" value="Glyas_Bleomycin-R_OHBP_Dase"/>
</dbReference>
<dbReference type="KEGG" id="sfer:NCTC12278_00747"/>
<keyword evidence="3" id="KW-0560">Oxidoreductase</keyword>